<evidence type="ECO:0000256" key="6">
    <source>
        <dbReference type="ARBA" id="ARBA00022989"/>
    </source>
</evidence>
<evidence type="ECO:0000256" key="2">
    <source>
        <dbReference type="ARBA" id="ARBA00022448"/>
    </source>
</evidence>
<dbReference type="Pfam" id="PF00664">
    <property type="entry name" value="ABC_membrane"/>
    <property type="match status" value="2"/>
</dbReference>
<dbReference type="GO" id="GO:0005743">
    <property type="term" value="C:mitochondrial inner membrane"/>
    <property type="evidence" value="ECO:0007669"/>
    <property type="project" value="TreeGrafter"/>
</dbReference>
<feature type="transmembrane region" description="Helical" evidence="9">
    <location>
        <begin position="318"/>
        <end position="338"/>
    </location>
</feature>
<organism evidence="12 13">
    <name type="scientific">Neocucurbitaria cava</name>
    <dbReference type="NCBI Taxonomy" id="798079"/>
    <lineage>
        <taxon>Eukaryota</taxon>
        <taxon>Fungi</taxon>
        <taxon>Dikarya</taxon>
        <taxon>Ascomycota</taxon>
        <taxon>Pezizomycotina</taxon>
        <taxon>Dothideomycetes</taxon>
        <taxon>Pleosporomycetidae</taxon>
        <taxon>Pleosporales</taxon>
        <taxon>Pleosporineae</taxon>
        <taxon>Cucurbitariaceae</taxon>
        <taxon>Neocucurbitaria</taxon>
    </lineage>
</organism>
<feature type="transmembrane region" description="Helical" evidence="9">
    <location>
        <begin position="92"/>
        <end position="120"/>
    </location>
</feature>
<dbReference type="GO" id="GO:0005524">
    <property type="term" value="F:ATP binding"/>
    <property type="evidence" value="ECO:0007669"/>
    <property type="project" value="UniProtKB-KW"/>
</dbReference>
<proteinExistence type="predicted"/>
<dbReference type="InterPro" id="IPR017871">
    <property type="entry name" value="ABC_transporter-like_CS"/>
</dbReference>
<evidence type="ECO:0000259" key="10">
    <source>
        <dbReference type="PROSITE" id="PS50893"/>
    </source>
</evidence>
<evidence type="ECO:0000256" key="1">
    <source>
        <dbReference type="ARBA" id="ARBA00004141"/>
    </source>
</evidence>
<dbReference type="PANTHER" id="PTHR43394">
    <property type="entry name" value="ATP-DEPENDENT PERMEASE MDL1, MITOCHONDRIAL"/>
    <property type="match status" value="1"/>
</dbReference>
<evidence type="ECO:0000256" key="5">
    <source>
        <dbReference type="ARBA" id="ARBA00022840"/>
    </source>
</evidence>
<dbReference type="PANTHER" id="PTHR43394:SF15">
    <property type="entry name" value="ALPHA-FACTOR-TRANSPORTING ATPASE"/>
    <property type="match status" value="1"/>
</dbReference>
<dbReference type="InterPro" id="IPR039421">
    <property type="entry name" value="Type_1_exporter"/>
</dbReference>
<dbReference type="SMART" id="SM00382">
    <property type="entry name" value="AAA"/>
    <property type="match status" value="2"/>
</dbReference>
<feature type="domain" description="ABC transporter" evidence="10">
    <location>
        <begin position="376"/>
        <end position="614"/>
    </location>
</feature>
<keyword evidence="4" id="KW-0547">Nucleotide-binding</keyword>
<keyword evidence="7 9" id="KW-0472">Membrane</keyword>
<comment type="subcellular location">
    <subcellularLocation>
        <location evidence="1">Membrane</location>
        <topology evidence="1">Multi-pass membrane protein</topology>
    </subcellularLocation>
</comment>
<protein>
    <submittedName>
        <fullName evidence="12">ATP-dependent permease</fullName>
    </submittedName>
</protein>
<dbReference type="Gene3D" id="3.40.50.300">
    <property type="entry name" value="P-loop containing nucleotide triphosphate hydrolases"/>
    <property type="match status" value="3"/>
</dbReference>
<dbReference type="Proteomes" id="UP001140560">
    <property type="component" value="Unassembled WGS sequence"/>
</dbReference>
<keyword evidence="2" id="KW-0813">Transport</keyword>
<feature type="domain" description="ABC transmembrane type-1" evidence="11">
    <location>
        <begin position="48"/>
        <end position="340"/>
    </location>
</feature>
<feature type="transmembrane region" description="Helical" evidence="9">
    <location>
        <begin position="992"/>
        <end position="1010"/>
    </location>
</feature>
<dbReference type="FunFam" id="3.40.50.300:FF:001471">
    <property type="entry name" value="P-loop containing nucleoside triphosphate hydrolase protein"/>
    <property type="match status" value="1"/>
</dbReference>
<dbReference type="Gene3D" id="1.20.1560.10">
    <property type="entry name" value="ABC transporter type 1, transmembrane domain"/>
    <property type="match status" value="2"/>
</dbReference>
<evidence type="ECO:0000256" key="4">
    <source>
        <dbReference type="ARBA" id="ARBA00022741"/>
    </source>
</evidence>
<dbReference type="CDD" id="cd18577">
    <property type="entry name" value="ABC_6TM_Pgp_ABCB1_D1_like"/>
    <property type="match status" value="1"/>
</dbReference>
<feature type="compositionally biased region" description="Polar residues" evidence="8">
    <location>
        <begin position="716"/>
        <end position="735"/>
    </location>
</feature>
<reference evidence="12" key="1">
    <citation type="submission" date="2022-10" db="EMBL/GenBank/DDBJ databases">
        <title>Tapping the CABI collections for fungal endophytes: first genome assemblies for Collariella, Neodidymelliopsis, Ascochyta clinopodiicola, Didymella pomorum, Didymosphaeria variabile, Neocosmospora piperis and Neocucurbitaria cava.</title>
        <authorList>
            <person name="Hill R."/>
        </authorList>
    </citation>
    <scope>NUCLEOTIDE SEQUENCE</scope>
    <source>
        <strain evidence="12">IMI 356814</strain>
    </source>
</reference>
<feature type="region of interest" description="Disordered" evidence="8">
    <location>
        <begin position="613"/>
        <end position="632"/>
    </location>
</feature>
<dbReference type="FunFam" id="3.40.50.300:FF:000604">
    <property type="entry name" value="ABC transporter B family member 28"/>
    <property type="match status" value="1"/>
</dbReference>
<gene>
    <name evidence="12" type="primary">HST6</name>
    <name evidence="12" type="ORF">N0V83_002765</name>
</gene>
<dbReference type="PROSITE" id="PS00211">
    <property type="entry name" value="ABC_TRANSPORTER_1"/>
    <property type="match status" value="1"/>
</dbReference>
<feature type="region of interest" description="Disordered" evidence="8">
    <location>
        <begin position="764"/>
        <end position="805"/>
    </location>
</feature>
<feature type="transmembrane region" description="Helical" evidence="9">
    <location>
        <begin position="967"/>
        <end position="986"/>
    </location>
</feature>
<dbReference type="GO" id="GO:0090374">
    <property type="term" value="P:oligopeptide export from mitochondrion"/>
    <property type="evidence" value="ECO:0007669"/>
    <property type="project" value="TreeGrafter"/>
</dbReference>
<feature type="transmembrane region" description="Helical" evidence="9">
    <location>
        <begin position="847"/>
        <end position="875"/>
    </location>
</feature>
<dbReference type="InterPro" id="IPR003593">
    <property type="entry name" value="AAA+_ATPase"/>
</dbReference>
<feature type="domain" description="ABC transporter" evidence="10">
    <location>
        <begin position="1168"/>
        <end position="1476"/>
    </location>
</feature>
<keyword evidence="5" id="KW-0067">ATP-binding</keyword>
<evidence type="ECO:0000256" key="3">
    <source>
        <dbReference type="ARBA" id="ARBA00022692"/>
    </source>
</evidence>
<dbReference type="InterPro" id="IPR003439">
    <property type="entry name" value="ABC_transporter-like_ATP-bd"/>
</dbReference>
<dbReference type="SUPFAM" id="SSF52540">
    <property type="entry name" value="P-loop containing nucleoside triphosphate hydrolases"/>
    <property type="match status" value="3"/>
</dbReference>
<accession>A0A9W9CP02</accession>
<feature type="transmembrane region" description="Helical" evidence="9">
    <location>
        <begin position="199"/>
        <end position="219"/>
    </location>
</feature>
<feature type="transmembrane region" description="Helical" evidence="9">
    <location>
        <begin position="1070"/>
        <end position="1094"/>
    </location>
</feature>
<evidence type="ECO:0000313" key="13">
    <source>
        <dbReference type="Proteomes" id="UP001140560"/>
    </source>
</evidence>
<evidence type="ECO:0000259" key="11">
    <source>
        <dbReference type="PROSITE" id="PS50929"/>
    </source>
</evidence>
<dbReference type="InterPro" id="IPR011527">
    <property type="entry name" value="ABC1_TM_dom"/>
</dbReference>
<dbReference type="GO" id="GO:0015421">
    <property type="term" value="F:ABC-type oligopeptide transporter activity"/>
    <property type="evidence" value="ECO:0007669"/>
    <property type="project" value="TreeGrafter"/>
</dbReference>
<evidence type="ECO:0000313" key="12">
    <source>
        <dbReference type="EMBL" id="KAJ4374026.1"/>
    </source>
</evidence>
<sequence>MATEIVSNDIDDHEKTIADSIEERDNVSQVGWKALFSFTTRKHLPVLAGALLGAVIAAATLPAFAIIYGLIFRAYTDYGAGKIDSNALLSSVTKYCIILTGIATLNWVANSFYFFLFLTFGELQARSARDKVFDVFMKKDMIWYDTRETGIAAFLPAVQMHIRDLQLSVSAPFGEGVQCIVQGLAALVVAFYYSWNLTLVIISTVPLIYIVQAFISHRLSIPALAQAKKLQHALKYITSAIQNIETVKCLNGERHELQSFTKIASQAACFYRRVANLRSLQIGVMQFFTLSVFFQGFWYGSHLVASGNRNAGQVLTTFWAALMAIEGITGFLPQFIVLQKGKMAGSRLCVLMKKITTSDDQGQRGQLKPTRCIGDIEFRKVTFSYPTRTDEFAVRDISLFFPAGETTFVIGKSGSGKSTLGQLLVRFYQPSSGEIFLDGHALDDLDVQWLREHITLVEQHSVLFNDTIRENIAMGRPGKSVDLQEVQEAIKFAMLDTIIQDLPDGLETHLGMKGSSLSGGQKQRVALARARIRDAPILILDESTSALDYITRSAILQAIREWRKGKTTLVITHDISQIQSDDFVYLLDNAELVQEGYRKNLEAQTGAFQSFLASHPGNEESNDGDFSDAGNGTDEVITLYGEPWNFHSPMHRPLSAVLFGESMLQPFLAGRRESWVDNVTVGSAKRLSLQGYEGLVYNHEGVSLKVPPSALEAHPNRSSSTPGIFQPEKNGSSLNRQASQHSLSSLASRRNRPINTLMVFGSRPSSVYSSRPVSRQADYPRRLSVSSTSPVQLEPPKKRPRHQKLLSSVGLSRRQRLVELPTPHTDSLPLMEILKSVWPALNWRTRLILFAAIFSAALHSAATPLFAWVFAQLLATFYNPGDQTPRALVYALSILGIAVADGIAYYLLFFLSDSVAQSWTLALKTEAMRRILMQPREFFDKEQNSISRLAETLDHFAEEARNLPGRFACIFLVVILMITISIAWSLVTAWKLALVALATGPILYAITKCYNMISSRWEQLSNEADDEVGQVLHETFVNIRTVRCLILEDYFRGKFRSQTIAALKVGIKRALYSGAIFGLNYAAVLFVAILLFWYGAVLVSSDQYTVTDITETFLILMLSINHVAHVSNYMTQVNMSRAAGSRLLRLARLPITSHELSGTLHIQKAGDIVLNNVNFTYPTRKDYPVLQNISFRIPRGSCTAIVGSSGSGKSTIASLLLKLYQVDTNVFSTSNDREMTISKINIKNLDTTTLRSRMAIVSQNPVLFSGTIAENIAYALSPSSPLASIDSIRAAAEAAGISEFIDSLPQGYQTIIGEGGTGLSGGQAQRIAIARALVRDPDILILDEATSALDVASAAVVRATILKLVREAKPVRPPLSPIPSSPITPITPMSPRAGGFWDDKDWEAEAVQGRAIGEQKAKTVGKAPRGEMTVIIITHAREMMAIAEHIIMLDKGRVVEQGSFRELKRKRGGAFGRLLRGEAE</sequence>
<dbReference type="GO" id="GO:0016887">
    <property type="term" value="F:ATP hydrolysis activity"/>
    <property type="evidence" value="ECO:0007669"/>
    <property type="project" value="InterPro"/>
</dbReference>
<evidence type="ECO:0000256" key="7">
    <source>
        <dbReference type="ARBA" id="ARBA00023136"/>
    </source>
</evidence>
<dbReference type="CDD" id="cd18578">
    <property type="entry name" value="ABC_6TM_Pgp_ABCB1_D2_like"/>
    <property type="match status" value="1"/>
</dbReference>
<dbReference type="PROSITE" id="PS50893">
    <property type="entry name" value="ABC_TRANSPORTER_2"/>
    <property type="match status" value="2"/>
</dbReference>
<dbReference type="SUPFAM" id="SSF90123">
    <property type="entry name" value="ABC transporter transmembrane region"/>
    <property type="match status" value="2"/>
</dbReference>
<keyword evidence="13" id="KW-1185">Reference proteome</keyword>
<name>A0A9W9CP02_9PLEO</name>
<evidence type="ECO:0000256" key="9">
    <source>
        <dbReference type="SAM" id="Phobius"/>
    </source>
</evidence>
<feature type="region of interest" description="Disordered" evidence="8">
    <location>
        <begin position="709"/>
        <end position="747"/>
    </location>
</feature>
<feature type="transmembrane region" description="Helical" evidence="9">
    <location>
        <begin position="280"/>
        <end position="298"/>
    </location>
</feature>
<dbReference type="PROSITE" id="PS50929">
    <property type="entry name" value="ABC_TM1F"/>
    <property type="match status" value="2"/>
</dbReference>
<dbReference type="InterPro" id="IPR036640">
    <property type="entry name" value="ABC1_TM_sf"/>
</dbReference>
<evidence type="ECO:0000256" key="8">
    <source>
        <dbReference type="SAM" id="MobiDB-lite"/>
    </source>
</evidence>
<feature type="domain" description="ABC transmembrane type-1" evidence="11">
    <location>
        <begin position="850"/>
        <end position="1135"/>
    </location>
</feature>
<keyword evidence="3 9" id="KW-0812">Transmembrane</keyword>
<comment type="caution">
    <text evidence="12">The sequence shown here is derived from an EMBL/GenBank/DDBJ whole genome shotgun (WGS) entry which is preliminary data.</text>
</comment>
<feature type="compositionally biased region" description="Low complexity" evidence="8">
    <location>
        <begin position="736"/>
        <end position="747"/>
    </location>
</feature>
<feature type="compositionally biased region" description="Low complexity" evidence="8">
    <location>
        <begin position="764"/>
        <end position="775"/>
    </location>
</feature>
<keyword evidence="6 9" id="KW-1133">Transmembrane helix</keyword>
<dbReference type="Pfam" id="PF00005">
    <property type="entry name" value="ABC_tran"/>
    <property type="match status" value="2"/>
</dbReference>
<dbReference type="InterPro" id="IPR027417">
    <property type="entry name" value="P-loop_NTPase"/>
</dbReference>
<dbReference type="OrthoDB" id="6500128at2759"/>
<feature type="transmembrane region" description="Helical" evidence="9">
    <location>
        <begin position="46"/>
        <end position="72"/>
    </location>
</feature>
<feature type="transmembrane region" description="Helical" evidence="9">
    <location>
        <begin position="887"/>
        <end position="911"/>
    </location>
</feature>
<dbReference type="EMBL" id="JAPEUY010000004">
    <property type="protein sequence ID" value="KAJ4374026.1"/>
    <property type="molecule type" value="Genomic_DNA"/>
</dbReference>